<dbReference type="PANTHER" id="PTHR22848">
    <property type="entry name" value="WD40 REPEAT PROTEIN"/>
    <property type="match status" value="1"/>
</dbReference>
<dbReference type="InterPro" id="IPR006594">
    <property type="entry name" value="LisH"/>
</dbReference>
<feature type="region of interest" description="Disordered" evidence="3">
    <location>
        <begin position="94"/>
        <end position="152"/>
    </location>
</feature>
<evidence type="ECO:0000313" key="5">
    <source>
        <dbReference type="EMBL" id="KAJ3034828.1"/>
    </source>
</evidence>
<dbReference type="PROSITE" id="PS50897">
    <property type="entry name" value="CTLH"/>
    <property type="match status" value="1"/>
</dbReference>
<dbReference type="InterPro" id="IPR045184">
    <property type="entry name" value="SMU1"/>
</dbReference>
<evidence type="ECO:0000256" key="1">
    <source>
        <dbReference type="ARBA" id="ARBA00022574"/>
    </source>
</evidence>
<dbReference type="InterPro" id="IPR054080">
    <property type="entry name" value="TPR1-like_2nd"/>
</dbReference>
<dbReference type="AlphaFoldDB" id="A0AAD5S3C3"/>
<proteinExistence type="predicted"/>
<keyword evidence="1" id="KW-0853">WD repeat</keyword>
<evidence type="ECO:0000313" key="6">
    <source>
        <dbReference type="Proteomes" id="UP001212841"/>
    </source>
</evidence>
<feature type="region of interest" description="Disordered" evidence="3">
    <location>
        <begin position="1"/>
        <end position="77"/>
    </location>
</feature>
<feature type="compositionally biased region" description="Low complexity" evidence="3">
    <location>
        <begin position="103"/>
        <end position="115"/>
    </location>
</feature>
<feature type="compositionally biased region" description="Basic and acidic residues" evidence="3">
    <location>
        <begin position="119"/>
        <end position="137"/>
    </location>
</feature>
<name>A0AAD5S3C3_9FUNG</name>
<feature type="compositionally biased region" description="Polar residues" evidence="3">
    <location>
        <begin position="23"/>
        <end position="77"/>
    </location>
</feature>
<feature type="domain" description="CTLH" evidence="4">
    <location>
        <begin position="242"/>
        <end position="296"/>
    </location>
</feature>
<evidence type="ECO:0000259" key="4">
    <source>
        <dbReference type="PROSITE" id="PS50897"/>
    </source>
</evidence>
<dbReference type="GO" id="GO:0000398">
    <property type="term" value="P:mRNA splicing, via spliceosome"/>
    <property type="evidence" value="ECO:0007669"/>
    <property type="project" value="InterPro"/>
</dbReference>
<comment type="caution">
    <text evidence="5">The sequence shown here is derived from an EMBL/GenBank/DDBJ whole genome shotgun (WGS) entry which is preliminary data.</text>
</comment>
<organism evidence="5 6">
    <name type="scientific">Rhizophlyctis rosea</name>
    <dbReference type="NCBI Taxonomy" id="64517"/>
    <lineage>
        <taxon>Eukaryota</taxon>
        <taxon>Fungi</taxon>
        <taxon>Fungi incertae sedis</taxon>
        <taxon>Chytridiomycota</taxon>
        <taxon>Chytridiomycota incertae sedis</taxon>
        <taxon>Chytridiomycetes</taxon>
        <taxon>Rhizophlyctidales</taxon>
        <taxon>Rhizophlyctidaceae</taxon>
        <taxon>Rhizophlyctis</taxon>
    </lineage>
</organism>
<keyword evidence="6" id="KW-1185">Reference proteome</keyword>
<sequence>MDDSKGDSSNNSTPKSRRVSETRPPSTTSANPLVIPSRSSTTQQPAISLTDSSQMDTNPPTSDTASISSTSNAPSTLHISTTRTLPWQTLASNTSDFSRSVGSPDSTASSSFMSSVADRIGRTSDTDFTRRMGGEPHRLHHTFSNYSSSSETSIADPNAVSAALGQVLDHESLLNIASNQTHVGRHDTCIRPTEDIFNASEDKIKEDIIRIIVQYLSDEGYNASKLTVLDEANVKSHEREERHIDLKRMRKAVLDGDWAEVDKLCSKPLLRNYKTFLYAVYKQQYLEYIEHHEIQKAFTHLNKRLKPLEHHATTPGEFRDLCYLLTAKSVHDAPSFKEWEGVERAREKLVDQFQSMVNVEIADRE</sequence>
<evidence type="ECO:0000256" key="2">
    <source>
        <dbReference type="ARBA" id="ARBA00022737"/>
    </source>
</evidence>
<evidence type="ECO:0000256" key="3">
    <source>
        <dbReference type="SAM" id="MobiDB-lite"/>
    </source>
</evidence>
<dbReference type="Proteomes" id="UP001212841">
    <property type="component" value="Unassembled WGS sequence"/>
</dbReference>
<keyword evidence="2" id="KW-0677">Repeat</keyword>
<reference evidence="5" key="1">
    <citation type="submission" date="2020-05" db="EMBL/GenBank/DDBJ databases">
        <title>Phylogenomic resolution of chytrid fungi.</title>
        <authorList>
            <person name="Stajich J.E."/>
            <person name="Amses K."/>
            <person name="Simmons R."/>
            <person name="Seto K."/>
            <person name="Myers J."/>
            <person name="Bonds A."/>
            <person name="Quandt C.A."/>
            <person name="Barry K."/>
            <person name="Liu P."/>
            <person name="Grigoriev I."/>
            <person name="Longcore J.E."/>
            <person name="James T.Y."/>
        </authorList>
    </citation>
    <scope>NUCLEOTIDE SEQUENCE</scope>
    <source>
        <strain evidence="5">JEL0318</strain>
    </source>
</reference>
<gene>
    <name evidence="5" type="ORF">HK097_004386</name>
</gene>
<dbReference type="SMART" id="SM00668">
    <property type="entry name" value="CTLH"/>
    <property type="match status" value="1"/>
</dbReference>
<accession>A0AAD5S3C3</accession>
<dbReference type="EMBL" id="JADGJD010002114">
    <property type="protein sequence ID" value="KAJ3034828.1"/>
    <property type="molecule type" value="Genomic_DNA"/>
</dbReference>
<dbReference type="InterPro" id="IPR006595">
    <property type="entry name" value="CTLH_C"/>
</dbReference>
<protein>
    <recommendedName>
        <fullName evidence="4">CTLH domain-containing protein</fullName>
    </recommendedName>
</protein>
<dbReference type="Pfam" id="PF21889">
    <property type="entry name" value="TPR1-like_2nd"/>
    <property type="match status" value="1"/>
</dbReference>
<feature type="non-terminal residue" evidence="5">
    <location>
        <position position="365"/>
    </location>
</feature>
<dbReference type="PROSITE" id="PS50896">
    <property type="entry name" value="LISH"/>
    <property type="match status" value="1"/>
</dbReference>